<reference evidence="1 2" key="1">
    <citation type="submission" date="2015-08" db="EMBL/GenBank/DDBJ databases">
        <authorList>
            <person name="Babu N.S."/>
            <person name="Beckwith C.J."/>
            <person name="Beseler K.G."/>
            <person name="Brison A."/>
            <person name="Carone J.V."/>
            <person name="Caskin T.P."/>
            <person name="Diamond M."/>
            <person name="Durham M.E."/>
            <person name="Foxe J.M."/>
            <person name="Go M."/>
            <person name="Henderson B.A."/>
            <person name="Jones I.B."/>
            <person name="McGettigan J.A."/>
            <person name="Micheletti S.J."/>
            <person name="Nasrallah M.E."/>
            <person name="Ortiz D."/>
            <person name="Piller C.R."/>
            <person name="Privatt S.R."/>
            <person name="Schneider S.L."/>
            <person name="Sharp S."/>
            <person name="Smith T.C."/>
            <person name="Stanton J.D."/>
            <person name="Ullery H.E."/>
            <person name="Wilson R.J."/>
            <person name="Serrano M.G."/>
            <person name="Buck G."/>
            <person name="Lee V."/>
            <person name="Wang Y."/>
            <person name="Carvalho R."/>
            <person name="Voegtly L."/>
            <person name="Shi R."/>
            <person name="Duckworth R."/>
            <person name="Johnson A."/>
            <person name="Loviza R."/>
            <person name="Walstead R."/>
            <person name="Shah Z."/>
            <person name="Kiflezghi M."/>
            <person name="Wade K."/>
            <person name="Ball S.L."/>
            <person name="Bradley K.W."/>
            <person name="Asai D.J."/>
            <person name="Bowman C.A."/>
            <person name="Russell D.A."/>
            <person name="Pope W.H."/>
            <person name="Jacobs-Sera D."/>
            <person name="Hendrix R.W."/>
            <person name="Hatfull G.F."/>
        </authorList>
    </citation>
    <scope>NUCLEOTIDE SEQUENCE [LARGE SCALE GENOMIC DNA]</scope>
    <source>
        <strain evidence="1 2">DSM 27648</strain>
    </source>
</reference>
<dbReference type="Proteomes" id="UP000064967">
    <property type="component" value="Chromosome"/>
</dbReference>
<organism evidence="1 2">
    <name type="scientific">Labilithrix luteola</name>
    <dbReference type="NCBI Taxonomy" id="1391654"/>
    <lineage>
        <taxon>Bacteria</taxon>
        <taxon>Pseudomonadati</taxon>
        <taxon>Myxococcota</taxon>
        <taxon>Polyangia</taxon>
        <taxon>Polyangiales</taxon>
        <taxon>Labilitrichaceae</taxon>
        <taxon>Labilithrix</taxon>
    </lineage>
</organism>
<proteinExistence type="predicted"/>
<evidence type="ECO:0000313" key="1">
    <source>
        <dbReference type="EMBL" id="AKV04160.1"/>
    </source>
</evidence>
<sequence>MFDSWRVRDAFGEQYDPIEMDESLDDIEGVLSRAVEYGWSIKIDL</sequence>
<accession>A0A0K1QFF1</accession>
<dbReference type="AlphaFoldDB" id="A0A0K1QFF1"/>
<gene>
    <name evidence="1" type="ORF">AKJ09_10823</name>
</gene>
<evidence type="ECO:0000313" key="2">
    <source>
        <dbReference type="Proteomes" id="UP000064967"/>
    </source>
</evidence>
<name>A0A0K1QFF1_9BACT</name>
<protein>
    <submittedName>
        <fullName evidence="1">Uncharacterized protein</fullName>
    </submittedName>
</protein>
<keyword evidence="2" id="KW-1185">Reference proteome</keyword>
<dbReference type="EMBL" id="CP012333">
    <property type="protein sequence ID" value="AKV04160.1"/>
    <property type="molecule type" value="Genomic_DNA"/>
</dbReference>
<dbReference type="KEGG" id="llu:AKJ09_10823"/>